<evidence type="ECO:0000313" key="2">
    <source>
        <dbReference type="EMBL" id="GAW84411.1"/>
    </source>
</evidence>
<keyword evidence="1" id="KW-0812">Transmembrane</keyword>
<organism evidence="2 3">
    <name type="scientific">Plasmodium gonderi</name>
    <dbReference type="NCBI Taxonomy" id="77519"/>
    <lineage>
        <taxon>Eukaryota</taxon>
        <taxon>Sar</taxon>
        <taxon>Alveolata</taxon>
        <taxon>Apicomplexa</taxon>
        <taxon>Aconoidasida</taxon>
        <taxon>Haemosporida</taxon>
        <taxon>Plasmodiidae</taxon>
        <taxon>Plasmodium</taxon>
        <taxon>Plasmodium (Plasmodium)</taxon>
    </lineage>
</organism>
<gene>
    <name evidence="2" type="ORF">PGO_002835</name>
</gene>
<keyword evidence="1" id="KW-1133">Transmembrane helix</keyword>
<evidence type="ECO:0000256" key="1">
    <source>
        <dbReference type="SAM" id="Phobius"/>
    </source>
</evidence>
<dbReference type="AlphaFoldDB" id="A0A1Y1JPL6"/>
<dbReference type="GeneID" id="39745219"/>
<reference evidence="3" key="1">
    <citation type="submission" date="2017-04" db="EMBL/GenBank/DDBJ databases">
        <title>Plasmodium gonderi genome.</title>
        <authorList>
            <person name="Arisue N."/>
            <person name="Honma H."/>
            <person name="Kawai S."/>
            <person name="Tougan T."/>
            <person name="Tanabe K."/>
            <person name="Horii T."/>
        </authorList>
    </citation>
    <scope>NUCLEOTIDE SEQUENCE [LARGE SCALE GENOMIC DNA]</scope>
    <source>
        <strain evidence="3">ATCC 30045</strain>
    </source>
</reference>
<evidence type="ECO:0000313" key="3">
    <source>
        <dbReference type="Proteomes" id="UP000195521"/>
    </source>
</evidence>
<sequence length="248" mass="29002">DSLKREKKLKKNLIVGNYVDYTGSLDAVSNNDYSRHSLNVRSHTGGSSETLDSLQLDDILEYVEKDEEEITNTGYDEKIQGRYLDKNDYTEEFGDLENYERIRKKLEACKNDGTFTKMKSNKNRKKENCRSKHNMYTKKINSSAERALIDLFKSKSSIIDDDLNNGHMHKKNLKFKGKHKISIPHVKHLVPILLLVYIGSYLVSPFSIFFVTLFLIHIFQFMFVYVEIKSKNGIKLWKKPSMKRILKY</sequence>
<accession>A0A1Y1JPL6</accession>
<feature type="transmembrane region" description="Helical" evidence="1">
    <location>
        <begin position="208"/>
        <end position="228"/>
    </location>
</feature>
<feature type="transmembrane region" description="Helical" evidence="1">
    <location>
        <begin position="181"/>
        <end position="202"/>
    </location>
</feature>
<comment type="caution">
    <text evidence="2">The sequence shown here is derived from an EMBL/GenBank/DDBJ whole genome shotgun (WGS) entry which is preliminary data.</text>
</comment>
<dbReference type="RefSeq" id="XP_028547000.1">
    <property type="nucleotide sequence ID" value="XM_028691199.1"/>
</dbReference>
<feature type="non-terminal residue" evidence="2">
    <location>
        <position position="1"/>
    </location>
</feature>
<proteinExistence type="predicted"/>
<dbReference type="EMBL" id="BDQF01000302">
    <property type="protein sequence ID" value="GAW84411.1"/>
    <property type="molecule type" value="Genomic_DNA"/>
</dbReference>
<name>A0A1Y1JPL6_PLAGO</name>
<protein>
    <submittedName>
        <fullName evidence="2">Uncharacterized protein</fullName>
    </submittedName>
</protein>
<dbReference type="Proteomes" id="UP000195521">
    <property type="component" value="Unassembled WGS sequence"/>
</dbReference>
<keyword evidence="1" id="KW-0472">Membrane</keyword>
<keyword evidence="3" id="KW-1185">Reference proteome</keyword>